<keyword evidence="1" id="KW-0732">Signal</keyword>
<dbReference type="OrthoDB" id="2112446at2759"/>
<dbReference type="PANTHER" id="PTHR39603:SF1">
    <property type="entry name" value="CYANOVIRIN-N DOMAIN-CONTAINING PROTEIN"/>
    <property type="match status" value="1"/>
</dbReference>
<proteinExistence type="predicted"/>
<dbReference type="EMBL" id="QJNU01000041">
    <property type="protein sequence ID" value="RYP09296.1"/>
    <property type="molecule type" value="Genomic_DNA"/>
</dbReference>
<feature type="chain" id="PRO_5020829704" description="Cyanovirin-N domain-containing protein" evidence="1">
    <location>
        <begin position="21"/>
        <end position="139"/>
    </location>
</feature>
<keyword evidence="3" id="KW-1185">Reference proteome</keyword>
<evidence type="ECO:0000313" key="2">
    <source>
        <dbReference type="EMBL" id="RYP09296.1"/>
    </source>
</evidence>
<dbReference type="Proteomes" id="UP000293360">
    <property type="component" value="Unassembled WGS sequence"/>
</dbReference>
<organism evidence="2 3">
    <name type="scientific">Monosporascus ibericus</name>
    <dbReference type="NCBI Taxonomy" id="155417"/>
    <lineage>
        <taxon>Eukaryota</taxon>
        <taxon>Fungi</taxon>
        <taxon>Dikarya</taxon>
        <taxon>Ascomycota</taxon>
        <taxon>Pezizomycotina</taxon>
        <taxon>Sordariomycetes</taxon>
        <taxon>Xylariomycetidae</taxon>
        <taxon>Xylariales</taxon>
        <taxon>Xylariales incertae sedis</taxon>
        <taxon>Monosporascus</taxon>
    </lineage>
</organism>
<feature type="signal peptide" evidence="1">
    <location>
        <begin position="1"/>
        <end position="20"/>
    </location>
</feature>
<evidence type="ECO:0008006" key="4">
    <source>
        <dbReference type="Google" id="ProtNLM"/>
    </source>
</evidence>
<gene>
    <name evidence="2" type="ORF">DL764_001343</name>
</gene>
<evidence type="ECO:0000313" key="3">
    <source>
        <dbReference type="Proteomes" id="UP000293360"/>
    </source>
</evidence>
<sequence>MVAFIKSILSLLAIAAFTNAAPTTDADSAAVEKRDVSCRDDIEGGRASLSGAVECINYLASLGDTPCRGGIGGTAFCNRPGVQITGISDTWQGAESPCNNVARAAGAILDRCSRPGDNTVKGQNHAWGNGHLLVDIRNI</sequence>
<evidence type="ECO:0000256" key="1">
    <source>
        <dbReference type="SAM" id="SignalP"/>
    </source>
</evidence>
<reference evidence="2 3" key="1">
    <citation type="submission" date="2018-06" db="EMBL/GenBank/DDBJ databases">
        <title>Complete Genomes of Monosporascus.</title>
        <authorList>
            <person name="Robinson A.J."/>
            <person name="Natvig D.O."/>
        </authorList>
    </citation>
    <scope>NUCLEOTIDE SEQUENCE [LARGE SCALE GENOMIC DNA]</scope>
    <source>
        <strain evidence="2 3">CBS 110550</strain>
    </source>
</reference>
<comment type="caution">
    <text evidence="2">The sequence shown here is derived from an EMBL/GenBank/DDBJ whole genome shotgun (WGS) entry which is preliminary data.</text>
</comment>
<protein>
    <recommendedName>
        <fullName evidence="4">Cyanovirin-N domain-containing protein</fullName>
    </recommendedName>
</protein>
<dbReference type="STRING" id="155417.A0A4Q4TPR8"/>
<accession>A0A4Q4TPR8</accession>
<dbReference type="PANTHER" id="PTHR39603">
    <property type="entry name" value="CYANOVIRIN-N DOMAIN-CONTAINING PROTEIN"/>
    <property type="match status" value="1"/>
</dbReference>
<dbReference type="AlphaFoldDB" id="A0A4Q4TPR8"/>
<name>A0A4Q4TPR8_9PEZI</name>